<dbReference type="STRING" id="34475.A0A4Y9Z5K7"/>
<feature type="region of interest" description="Disordered" evidence="8">
    <location>
        <begin position="1324"/>
        <end position="1414"/>
    </location>
</feature>
<feature type="domain" description="DH" evidence="10">
    <location>
        <begin position="1764"/>
        <end position="1944"/>
    </location>
</feature>
<feature type="compositionally biased region" description="Pro residues" evidence="8">
    <location>
        <begin position="1085"/>
        <end position="1122"/>
    </location>
</feature>
<feature type="compositionally biased region" description="Pro residues" evidence="8">
    <location>
        <begin position="1171"/>
        <end position="1186"/>
    </location>
</feature>
<evidence type="ECO:0000256" key="2">
    <source>
        <dbReference type="ARBA" id="ARBA00015110"/>
    </source>
</evidence>
<dbReference type="Pfam" id="PF00018">
    <property type="entry name" value="SH3_1"/>
    <property type="match status" value="1"/>
</dbReference>
<dbReference type="InterPro" id="IPR051480">
    <property type="entry name" value="Endocytic_GEF_Adapter"/>
</dbReference>
<feature type="domain" description="EH" evidence="11">
    <location>
        <begin position="473"/>
        <end position="562"/>
    </location>
</feature>
<evidence type="ECO:0000256" key="8">
    <source>
        <dbReference type="SAM" id="MobiDB-lite"/>
    </source>
</evidence>
<dbReference type="SMART" id="SM00326">
    <property type="entry name" value="SH3"/>
    <property type="match status" value="2"/>
</dbReference>
<proteinExistence type="predicted"/>
<feature type="domain" description="EF-hand" evidence="12">
    <location>
        <begin position="506"/>
        <end position="541"/>
    </location>
</feature>
<dbReference type="InterPro" id="IPR011993">
    <property type="entry name" value="PH-like_dom_sf"/>
</dbReference>
<dbReference type="InterPro" id="IPR031336">
    <property type="entry name" value="CDC73_C"/>
</dbReference>
<evidence type="ECO:0000256" key="4">
    <source>
        <dbReference type="ARBA" id="ARBA00022443"/>
    </source>
</evidence>
<comment type="caution">
    <text evidence="14">The sequence shown here is derived from an EMBL/GenBank/DDBJ whole genome shotgun (WGS) entry which is preliminary data.</text>
</comment>
<dbReference type="SUPFAM" id="SSF47473">
    <property type="entry name" value="EF-hand"/>
    <property type="match status" value="1"/>
</dbReference>
<dbReference type="InterPro" id="IPR000261">
    <property type="entry name" value="EH_dom"/>
</dbReference>
<dbReference type="InterPro" id="IPR002048">
    <property type="entry name" value="EF_hand_dom"/>
</dbReference>
<dbReference type="Gene3D" id="3.40.50.11990">
    <property type="entry name" value="RNA polymerase II accessory factor, Cdc73 C-terminal domain"/>
    <property type="match status" value="1"/>
</dbReference>
<dbReference type="GO" id="GO:0005085">
    <property type="term" value="F:guanyl-nucleotide exchange factor activity"/>
    <property type="evidence" value="ECO:0007669"/>
    <property type="project" value="InterPro"/>
</dbReference>
<dbReference type="PROSITE" id="PS50222">
    <property type="entry name" value="EF_HAND_2"/>
    <property type="match status" value="1"/>
</dbReference>
<dbReference type="GO" id="GO:0035556">
    <property type="term" value="P:intracellular signal transduction"/>
    <property type="evidence" value="ECO:0007669"/>
    <property type="project" value="InterPro"/>
</dbReference>
<evidence type="ECO:0000256" key="1">
    <source>
        <dbReference type="ARBA" id="ARBA00004496"/>
    </source>
</evidence>
<dbReference type="InterPro" id="IPR011992">
    <property type="entry name" value="EF-hand-dom_pair"/>
</dbReference>
<feature type="compositionally biased region" description="Acidic residues" evidence="8">
    <location>
        <begin position="1206"/>
        <end position="1228"/>
    </location>
</feature>
<dbReference type="Gene3D" id="2.30.29.30">
    <property type="entry name" value="Pleckstrin-homology domain (PH domain)/Phosphotyrosine-binding domain (PTB)"/>
    <property type="match status" value="1"/>
</dbReference>
<feature type="compositionally biased region" description="Basic and acidic residues" evidence="8">
    <location>
        <begin position="898"/>
        <end position="939"/>
    </location>
</feature>
<dbReference type="GO" id="GO:0005509">
    <property type="term" value="F:calcium ion binding"/>
    <property type="evidence" value="ECO:0007669"/>
    <property type="project" value="InterPro"/>
</dbReference>
<dbReference type="PROSITE" id="PS50002">
    <property type="entry name" value="SH3"/>
    <property type="match status" value="2"/>
</dbReference>
<dbReference type="Pfam" id="PF00621">
    <property type="entry name" value="RhoGEF"/>
    <property type="match status" value="1"/>
</dbReference>
<sequence length="2514" mass="279069">MARNNASYKSKSRYGGSRTVKVRVSQGFGKPVAQATQTLCSSARRRAELEKKYRAELAGLTFAERDALNQMAVDPLDDEGWEDDTPASLPHGEEAMFNSNAGGEHTIWQTFFTEEHSKRYDTRTRVDRTFLREQEWQRQIHKLVDGYLAWSAGEQPQEGNVQPWDVVLISFDTKDIGIVTPASEDELPNESLVRRGYLGTAPIRPSIAIAFRTLEAYRQLHHACPRLSRQALVQTLCHLHRVPLNRTLVNQFSIAYDLYLEILHHVDSRVDSVLGRDATDWPMLNACASCLYRLLDEPSLKYSMLVAMDGNQSLKLVDDVFRAGKTLRDDRVGLSRLWLTTEEVNRWKDEVPRSYQQNAGPQNSGFLGLQSQPTGRFSTASPLQAQPTGYSGAGGGLRPLVPQMTGFVDPRLQMMSTTFMPVNPTTPYTPAGAPQLPSAQLGGMSLQQNFQQHNQTQRGNATPRVPWTLSKAEKKQYDQIFRSWDVQGTGFINGQTALEVFGQSGLDRNDLAKIWALADHDNRGKLNLAEFHVAMGLIYRRLNGNDIPDELPQEMVPPSHRDLDASVTLLKDILKNDTRARSPSNIDSPVSRLKERSFNSTGAAGAGGRQDATVYKYTDESPPGGFYQPRSRHVDRSAVRTTSDLDSPASDLDEMKRQLENTAKMLDRATEENASRTAEDEALDREMEDLRYRVNRVKDDLDYVSRGPRSQAKDEERRRLERELLKLMHERIPEVERKIKDREERRAREKREWAKDRDRRNERFGRYDERDDRYSSRYDDDDRNRPYSRNRDRDYERDRDYDSRPYSRNRDRDYERDRARLLPGRLLQRRRPRRHRVPLLSRPRLRRPPTKSPAPNLKNMSGEERKAFIRAEAQRRMQERMAALGVAPSGSTSPKIDTSVEDRLAMEKKEAEEKAHAAEKEAEERQRLRRERLENEKALKGTPSPAPPAPSASTTAPPAPPAFLAPAAAQTPTPKPTPPPVKSRAPAPPPPRKGSAPKPPAHRTAPAALTPPVASHAPSAPAPQEDPEDAQLKAREDALRRQRERLERLRQLEREEEEARRAEEEYQARRRAFEAKAAAPSPAVSSPPAPPPPAPPAPPAEPPAAVTSPPPPPPPPAPPAPGTPANRSTTNPFSRIMKDGPSPGSAATPTPPAANGSTNPFFKSQAASPLAEPPVTAPPPRAPSVPPSSKSPAPPAVKTSYHTAPADDDEDWDEIQEKDDEDSSDDEIDSSRDTRNKLAQQLFGNILPPSRPQSAGASVSSPKTAAPPQTLSPAPPAAPPPPPSAPPGPHPHRLVTGGALLNAIQAGARLKKAQTVDRSASALAGKVLGDAEPPAHISAAPRAPSPPSPPESPEAASPPSRYDPSGLPEPPTVSARSSNRESVDWYAGLAADAGSAPPDMSRLPSMAEEEEPATPVPAIQVDAAENDAMADVDKSTEYRVRSLYPYEGQRPEDLSFAENLIIKASPSKSGGDWWYGTLLRDGKAGFFPKTYVERIEAVKARALYSYEGNSPEELPFSEGDELTIVDRSEADWWKAEREGVVFIVPAGYLELEESDAGDTEEHLTEEARAADHNARALERQRVLEAAGFIIKADAKPPPRPVRPRKERKRRPPPAVPDRTYTDAHSRETSVDLDVSGEADSSLRLDDAFERYEAFRQANPNMNRLSMVSMESSTSGAVTSPTSPSFIARSASTEPESRSGLHFLSIFGRKTPGNDGEARTMPIISAPISRDNSAAGAEVDSAFGSTWASLVDKSVLEDIPTKERRRQEAIFELILTEAAYVRDLQLIVEHFYANLMSVLEDKAVKVIFANVEDILLINTTFLSVLEERQKECRLYIDQIGDLLRRNMSEMGVYVEYCVNQAYAAKVLQSEREKPELAQLLQRLRDDPTARNLDLSSYLLVPMQRITRYPLLIRQVLHYSEMAEDRKHIAQALDMAERILAHINETIREQEGQERLRTISKDLWIGQGRLDLTAPTRHMGPRKLLKEGVLMKAKSGRKLRAFLCSDILVLTQDPAKQLYRTPIPLSEVRVQEVQGRRATGRILVPTSATSSSSPTVHSIDLGVSGLLQKSVARKPGLSPAASALAGSPVMNTSTDPLVALRGAIKAQSNITYSDGSNSTSSLASATHIVLSPTSSFPKSTLTRLRKPGASSVNPTPSPRTFFTLQAVYLAWLLRKSSVAEYVKQAREHGLTVGFVSVTERKNVVDWLEGKTSELDGLVPLETDSTTPPGTPPKHRGTVALPATPFPSHSGDHSSPLKRRYVADIGDIEAVKKIKANEIELLDRTSVLRGIKSNNFSGVSQAMADKLKKLRDASKSGTPAMSAPSTPDPKMHARKQKHQYPIIIISSSPTALITMHNVKRFLQDAVFEPSQEARARAAAEGNARPEDMIPIYRKRTAIDSSGRETETQARYFVVDGTEALAKFGADAWDRVVCVMTTGQAWQFKPYKWNEPKTLFHHVKGFYMTWANDPPNHKIQDWNVTELKIDQHRRHIDKSVVAHFWKTLDTWTMTNKPWLMQG</sequence>
<accession>A0A4Y9Z5K7</accession>
<feature type="compositionally biased region" description="Low complexity" evidence="8">
    <location>
        <begin position="1075"/>
        <end position="1084"/>
    </location>
</feature>
<dbReference type="SUPFAM" id="SSF50044">
    <property type="entry name" value="SH3-domain"/>
    <property type="match status" value="2"/>
</dbReference>
<feature type="domain" description="SH3" evidence="9">
    <location>
        <begin position="1435"/>
        <end position="1493"/>
    </location>
</feature>
<feature type="domain" description="SH3" evidence="9">
    <location>
        <begin position="1495"/>
        <end position="1554"/>
    </location>
</feature>
<comment type="subcellular location">
    <subcellularLocation>
        <location evidence="1">Cytoplasm</location>
    </subcellularLocation>
</comment>
<feature type="compositionally biased region" description="Polar residues" evidence="8">
    <location>
        <begin position="354"/>
        <end position="389"/>
    </location>
</feature>
<dbReference type="InterPro" id="IPR000219">
    <property type="entry name" value="DH_dom"/>
</dbReference>
<dbReference type="GO" id="GO:0005737">
    <property type="term" value="C:cytoplasm"/>
    <property type="evidence" value="ECO:0007669"/>
    <property type="project" value="UniProtKB-SubCell"/>
</dbReference>
<keyword evidence="5" id="KW-0963">Cytoplasm</keyword>
<feature type="region of interest" description="Disordered" evidence="8">
    <location>
        <begin position="354"/>
        <end position="397"/>
    </location>
</feature>
<dbReference type="Pfam" id="PF12763">
    <property type="entry name" value="EH"/>
    <property type="match status" value="1"/>
</dbReference>
<dbReference type="InterPro" id="IPR001849">
    <property type="entry name" value="PH_domain"/>
</dbReference>
<reference evidence="14 15" key="1">
    <citation type="submission" date="2019-01" db="EMBL/GenBank/DDBJ databases">
        <title>Genome sequencing of the rare red list fungi Fomitopsis rosea.</title>
        <authorList>
            <person name="Buettner E."/>
            <person name="Kellner H."/>
        </authorList>
    </citation>
    <scope>NUCLEOTIDE SEQUENCE [LARGE SCALE GENOMIC DNA]</scope>
    <source>
        <strain evidence="14 15">DSM 105464</strain>
    </source>
</reference>
<feature type="compositionally biased region" description="Pro residues" evidence="8">
    <location>
        <begin position="973"/>
        <end position="992"/>
    </location>
</feature>
<evidence type="ECO:0000256" key="6">
    <source>
        <dbReference type="PROSITE-ProRule" id="PRU00192"/>
    </source>
</evidence>
<feature type="compositionally biased region" description="Basic residues" evidence="8">
    <location>
        <begin position="1601"/>
        <end position="1611"/>
    </location>
</feature>
<dbReference type="FunFam" id="3.40.50.11990:FF:000004">
    <property type="entry name" value="Potential RNA Pol II elongation accessory factor"/>
    <property type="match status" value="1"/>
</dbReference>
<dbReference type="PRINTS" id="PR00499">
    <property type="entry name" value="P67PHOX"/>
</dbReference>
<organism evidence="14 15">
    <name type="scientific">Rhodofomes roseus</name>
    <dbReference type="NCBI Taxonomy" id="34475"/>
    <lineage>
        <taxon>Eukaryota</taxon>
        <taxon>Fungi</taxon>
        <taxon>Dikarya</taxon>
        <taxon>Basidiomycota</taxon>
        <taxon>Agaricomycotina</taxon>
        <taxon>Agaricomycetes</taxon>
        <taxon>Polyporales</taxon>
        <taxon>Rhodofomes</taxon>
    </lineage>
</organism>
<dbReference type="InterPro" id="IPR003124">
    <property type="entry name" value="WH2_dom"/>
</dbReference>
<dbReference type="SUPFAM" id="SSF48065">
    <property type="entry name" value="DBL homology domain (DH-domain)"/>
    <property type="match status" value="1"/>
</dbReference>
<name>A0A4Y9Z5K7_9APHY</name>
<feature type="region of interest" description="Disordered" evidence="8">
    <location>
        <begin position="2309"/>
        <end position="2331"/>
    </location>
</feature>
<gene>
    <name evidence="14" type="ORF">EVJ58_g90</name>
</gene>
<evidence type="ECO:0000313" key="15">
    <source>
        <dbReference type="Proteomes" id="UP000298390"/>
    </source>
</evidence>
<feature type="compositionally biased region" description="Basic and acidic residues" evidence="8">
    <location>
        <begin position="772"/>
        <end position="820"/>
    </location>
</feature>
<dbReference type="Gene3D" id="1.10.238.10">
    <property type="entry name" value="EF-hand"/>
    <property type="match status" value="1"/>
</dbReference>
<dbReference type="PANTHER" id="PTHR46006:SF6">
    <property type="entry name" value="INTERSECTIN-2 ISOFORM X1"/>
    <property type="match status" value="1"/>
</dbReference>
<feature type="coiled-coil region" evidence="7">
    <location>
        <begin position="710"/>
        <end position="752"/>
    </location>
</feature>
<evidence type="ECO:0000313" key="14">
    <source>
        <dbReference type="EMBL" id="TFY70005.1"/>
    </source>
</evidence>
<feature type="compositionally biased region" description="Basic and acidic residues" evidence="8">
    <location>
        <begin position="1559"/>
        <end position="1575"/>
    </location>
</feature>
<dbReference type="Pfam" id="PF02205">
    <property type="entry name" value="WH2"/>
    <property type="match status" value="1"/>
</dbReference>
<dbReference type="Pfam" id="PF14604">
    <property type="entry name" value="SH3_9"/>
    <property type="match status" value="1"/>
</dbReference>
<feature type="compositionally biased region" description="Low complexity" evidence="8">
    <location>
        <begin position="1011"/>
        <end position="1023"/>
    </location>
</feature>
<dbReference type="InterPro" id="IPR036028">
    <property type="entry name" value="SH3-like_dom_sf"/>
</dbReference>
<evidence type="ECO:0000259" key="12">
    <source>
        <dbReference type="PROSITE" id="PS50222"/>
    </source>
</evidence>
<dbReference type="GO" id="GO:0035025">
    <property type="term" value="P:positive regulation of Rho protein signal transduction"/>
    <property type="evidence" value="ECO:0007669"/>
    <property type="project" value="TreeGrafter"/>
</dbReference>
<feature type="compositionally biased region" description="Pro residues" evidence="8">
    <location>
        <begin position="1273"/>
        <end position="1289"/>
    </location>
</feature>
<dbReference type="SUPFAM" id="SSF50729">
    <property type="entry name" value="PH domain-like"/>
    <property type="match status" value="1"/>
</dbReference>
<evidence type="ECO:0000259" key="10">
    <source>
        <dbReference type="PROSITE" id="PS50010"/>
    </source>
</evidence>
<dbReference type="PROSITE" id="PS51082">
    <property type="entry name" value="WH2"/>
    <property type="match status" value="1"/>
</dbReference>
<dbReference type="CDD" id="cd00174">
    <property type="entry name" value="SH3"/>
    <property type="match status" value="2"/>
</dbReference>
<evidence type="ECO:0000256" key="3">
    <source>
        <dbReference type="ARBA" id="ARBA00020728"/>
    </source>
</evidence>
<feature type="compositionally biased region" description="Pro residues" evidence="8">
    <location>
        <begin position="1343"/>
        <end position="1352"/>
    </location>
</feature>
<dbReference type="GO" id="GO:0003779">
    <property type="term" value="F:actin binding"/>
    <property type="evidence" value="ECO:0007669"/>
    <property type="project" value="InterPro"/>
</dbReference>
<dbReference type="PROSITE" id="PS00741">
    <property type="entry name" value="DH_1"/>
    <property type="match status" value="1"/>
</dbReference>
<dbReference type="EMBL" id="SEKV01000002">
    <property type="protein sequence ID" value="TFY70005.1"/>
    <property type="molecule type" value="Genomic_DNA"/>
</dbReference>
<keyword evidence="7" id="KW-0175">Coiled coil</keyword>
<dbReference type="InterPro" id="IPR035899">
    <property type="entry name" value="DBL_dom_sf"/>
</dbReference>
<dbReference type="PROSITE" id="PS50031">
    <property type="entry name" value="EH"/>
    <property type="match status" value="1"/>
</dbReference>
<evidence type="ECO:0000256" key="7">
    <source>
        <dbReference type="SAM" id="Coils"/>
    </source>
</evidence>
<feature type="compositionally biased region" description="Polar residues" evidence="8">
    <location>
        <begin position="2312"/>
        <end position="2322"/>
    </location>
</feature>
<feature type="region of interest" description="Disordered" evidence="8">
    <location>
        <begin position="1672"/>
        <end position="1691"/>
    </location>
</feature>
<dbReference type="Pfam" id="PF16652">
    <property type="entry name" value="PH_13"/>
    <property type="match status" value="1"/>
</dbReference>
<dbReference type="CDD" id="cd00160">
    <property type="entry name" value="RhoGEF"/>
    <property type="match status" value="1"/>
</dbReference>
<dbReference type="PANTHER" id="PTHR46006">
    <property type="entry name" value="RHO GUANINE NUCLEOTIDE EXCHANGE FACTOR AT 64C, ISOFORM A"/>
    <property type="match status" value="1"/>
</dbReference>
<feature type="compositionally biased region" description="Polar residues" evidence="8">
    <location>
        <begin position="1252"/>
        <end position="1263"/>
    </location>
</feature>
<feature type="compositionally biased region" description="Low complexity" evidence="8">
    <location>
        <begin position="1140"/>
        <end position="1160"/>
    </location>
</feature>
<dbReference type="InterPro" id="IPR001452">
    <property type="entry name" value="SH3_domain"/>
</dbReference>
<dbReference type="Pfam" id="PF05179">
    <property type="entry name" value="CDC73_C"/>
    <property type="match status" value="1"/>
</dbReference>
<feature type="region of interest" description="Disordered" evidence="8">
    <location>
        <begin position="885"/>
        <end position="1300"/>
    </location>
</feature>
<evidence type="ECO:0000256" key="5">
    <source>
        <dbReference type="ARBA" id="ARBA00022490"/>
    </source>
</evidence>
<feature type="domain" description="WH2" evidence="13">
    <location>
        <begin position="1296"/>
        <end position="1313"/>
    </location>
</feature>
<feature type="compositionally biased region" description="Basic residues" evidence="8">
    <location>
        <begin position="827"/>
        <end position="849"/>
    </location>
</feature>
<feature type="region of interest" description="Disordered" evidence="8">
    <location>
        <begin position="579"/>
        <end position="653"/>
    </location>
</feature>
<feature type="compositionally biased region" description="Basic and acidic residues" evidence="8">
    <location>
        <begin position="1619"/>
        <end position="1629"/>
    </location>
</feature>
<dbReference type="Gene3D" id="1.20.900.10">
    <property type="entry name" value="Dbl homology (DH) domain"/>
    <property type="match status" value="1"/>
</dbReference>
<dbReference type="Gene3D" id="2.30.30.40">
    <property type="entry name" value="SH3 Domains"/>
    <property type="match status" value="2"/>
</dbReference>
<dbReference type="Proteomes" id="UP000298390">
    <property type="component" value="Unassembled WGS sequence"/>
</dbReference>
<feature type="region of interest" description="Disordered" evidence="8">
    <location>
        <begin position="772"/>
        <end position="861"/>
    </location>
</feature>
<keyword evidence="4 6" id="KW-0728">SH3 domain</keyword>
<dbReference type="PROSITE" id="PS50010">
    <property type="entry name" value="DH_2"/>
    <property type="match status" value="1"/>
</dbReference>
<dbReference type="CDD" id="cd00052">
    <property type="entry name" value="EH"/>
    <property type="match status" value="1"/>
</dbReference>
<evidence type="ECO:0000259" key="9">
    <source>
        <dbReference type="PROSITE" id="PS50002"/>
    </source>
</evidence>
<feature type="region of interest" description="Disordered" evidence="8">
    <location>
        <begin position="1555"/>
        <end position="1575"/>
    </location>
</feature>
<feature type="region of interest" description="Disordered" evidence="8">
    <location>
        <begin position="1588"/>
        <end position="1637"/>
    </location>
</feature>
<dbReference type="InterPro" id="IPR001331">
    <property type="entry name" value="GDS_CDC24_CS"/>
</dbReference>
<feature type="compositionally biased region" description="Basic and acidic residues" evidence="8">
    <location>
        <begin position="1030"/>
        <end position="1074"/>
    </location>
</feature>
<evidence type="ECO:0000259" key="11">
    <source>
        <dbReference type="PROSITE" id="PS50031"/>
    </source>
</evidence>
<dbReference type="SMART" id="SM00027">
    <property type="entry name" value="EH"/>
    <property type="match status" value="1"/>
</dbReference>
<evidence type="ECO:0000259" key="13">
    <source>
        <dbReference type="PROSITE" id="PS51082"/>
    </source>
</evidence>
<dbReference type="InterPro" id="IPR038103">
    <property type="entry name" value="CDC73_C_sf"/>
</dbReference>
<protein>
    <recommendedName>
        <fullName evidence="2">Actin cytoskeleton-regulatory complex protein PAN1</fullName>
    </recommendedName>
    <alternativeName>
        <fullName evidence="3">Actin cytoskeleton-regulatory complex protein pan1</fullName>
    </alternativeName>
</protein>
<dbReference type="SMART" id="SM00325">
    <property type="entry name" value="RhoGEF"/>
    <property type="match status" value="1"/>
</dbReference>